<dbReference type="InterPro" id="IPR037523">
    <property type="entry name" value="VOC_core"/>
</dbReference>
<reference evidence="2 3" key="1">
    <citation type="journal article" date="2011" name="Syst. Appl. Microbiol.">
        <title>Defluviimonas denitrificans gen. nov., sp. nov., and Pararhodobacter aggregans gen. nov., sp. nov., non-phototrophic Rhodobacteraceae from the biofilter of a marine aquaculture.</title>
        <authorList>
            <person name="Foesel B.U."/>
            <person name="Drake H.L."/>
            <person name="Schramm A."/>
        </authorList>
    </citation>
    <scope>NUCLEOTIDE SEQUENCE [LARGE SCALE GENOMIC DNA]</scope>
    <source>
        <strain evidence="2 3">D1-19</strain>
    </source>
</reference>
<dbReference type="AlphaFoldDB" id="A0A2T7UUE1"/>
<gene>
    <name evidence="2" type="ORF">DDE23_08650</name>
</gene>
<dbReference type="OrthoDB" id="7346917at2"/>
<dbReference type="SUPFAM" id="SSF54593">
    <property type="entry name" value="Glyoxalase/Bleomycin resistance protein/Dihydroxybiphenyl dioxygenase"/>
    <property type="match status" value="1"/>
</dbReference>
<dbReference type="InterPro" id="IPR004360">
    <property type="entry name" value="Glyas_Fos-R_dOase_dom"/>
</dbReference>
<name>A0A2T7UUE1_9RHOB</name>
<dbReference type="RefSeq" id="WP_107751562.1">
    <property type="nucleotide sequence ID" value="NZ_QBKF01000004.1"/>
</dbReference>
<keyword evidence="3" id="KW-1185">Reference proteome</keyword>
<dbReference type="Gene3D" id="3.10.180.10">
    <property type="entry name" value="2,3-Dihydroxybiphenyl 1,2-Dioxygenase, domain 1"/>
    <property type="match status" value="1"/>
</dbReference>
<protein>
    <submittedName>
        <fullName evidence="2">Glyoxalase</fullName>
    </submittedName>
</protein>
<dbReference type="InterPro" id="IPR029068">
    <property type="entry name" value="Glyas_Bleomycin-R_OHBP_Dase"/>
</dbReference>
<evidence type="ECO:0000313" key="3">
    <source>
        <dbReference type="Proteomes" id="UP000244810"/>
    </source>
</evidence>
<dbReference type="Proteomes" id="UP000244810">
    <property type="component" value="Unassembled WGS sequence"/>
</dbReference>
<sequence>MDLETIGAADFGRSLTGLGLNLLCRDVRGMASFLERVFGLGIHRLSDDFALVRHGAVLIQLHSDATFARHPLHDLLPESPPRGAGVQLYLFGIDPDTAVSRAEAHGGMVIEPPADKPHGLREATILSPEGYAFSPAVPA</sequence>
<organism evidence="2 3">
    <name type="scientific">Pararhodobacter aggregans</name>
    <dbReference type="NCBI Taxonomy" id="404875"/>
    <lineage>
        <taxon>Bacteria</taxon>
        <taxon>Pseudomonadati</taxon>
        <taxon>Pseudomonadota</taxon>
        <taxon>Alphaproteobacteria</taxon>
        <taxon>Rhodobacterales</taxon>
        <taxon>Paracoccaceae</taxon>
        <taxon>Pararhodobacter</taxon>
    </lineage>
</organism>
<evidence type="ECO:0000259" key="1">
    <source>
        <dbReference type="PROSITE" id="PS51819"/>
    </source>
</evidence>
<feature type="domain" description="VOC" evidence="1">
    <location>
        <begin position="14"/>
        <end position="138"/>
    </location>
</feature>
<dbReference type="PROSITE" id="PS51819">
    <property type="entry name" value="VOC"/>
    <property type="match status" value="1"/>
</dbReference>
<dbReference type="EMBL" id="QDDR01000003">
    <property type="protein sequence ID" value="PVE48189.1"/>
    <property type="molecule type" value="Genomic_DNA"/>
</dbReference>
<accession>A0A2T7UUE1</accession>
<dbReference type="Pfam" id="PF00903">
    <property type="entry name" value="Glyoxalase"/>
    <property type="match status" value="1"/>
</dbReference>
<evidence type="ECO:0000313" key="2">
    <source>
        <dbReference type="EMBL" id="PVE48189.1"/>
    </source>
</evidence>
<proteinExistence type="predicted"/>
<comment type="caution">
    <text evidence="2">The sequence shown here is derived from an EMBL/GenBank/DDBJ whole genome shotgun (WGS) entry which is preliminary data.</text>
</comment>